<dbReference type="PANTHER" id="PTHR33371:SF17">
    <property type="entry name" value="MCE-FAMILY PROTEIN MCE1B"/>
    <property type="match status" value="1"/>
</dbReference>
<feature type="domain" description="Mammalian cell entry C-terminal" evidence="3">
    <location>
        <begin position="118"/>
        <end position="241"/>
    </location>
</feature>
<name>A0A9X2IWW9_9NOCA</name>
<protein>
    <submittedName>
        <fullName evidence="4">MCE family protein</fullName>
    </submittedName>
</protein>
<dbReference type="InterPro" id="IPR024516">
    <property type="entry name" value="Mce_C"/>
</dbReference>
<dbReference type="NCBIfam" id="TIGR00996">
    <property type="entry name" value="Mtu_fam_mce"/>
    <property type="match status" value="1"/>
</dbReference>
<feature type="domain" description="Mce/MlaD" evidence="2">
    <location>
        <begin position="38"/>
        <end position="112"/>
    </location>
</feature>
<evidence type="ECO:0000259" key="2">
    <source>
        <dbReference type="Pfam" id="PF02470"/>
    </source>
</evidence>
<proteinExistence type="predicted"/>
<accession>A0A9X2IWW9</accession>
<evidence type="ECO:0000313" key="4">
    <source>
        <dbReference type="EMBL" id="MCM6774009.1"/>
    </source>
</evidence>
<feature type="signal peptide" evidence="1">
    <location>
        <begin position="1"/>
        <end position="22"/>
    </location>
</feature>
<evidence type="ECO:0000313" key="5">
    <source>
        <dbReference type="Proteomes" id="UP001139157"/>
    </source>
</evidence>
<reference evidence="4" key="1">
    <citation type="submission" date="2022-06" db="EMBL/GenBank/DDBJ databases">
        <title>Novel species in genus nocardia.</title>
        <authorList>
            <person name="Li F."/>
        </authorList>
    </citation>
    <scope>NUCLEOTIDE SEQUENCE</scope>
    <source>
        <strain evidence="4">CDC141</strain>
    </source>
</reference>
<gene>
    <name evidence="4" type="ORF">NDR86_11045</name>
</gene>
<keyword evidence="5" id="KW-1185">Reference proteome</keyword>
<dbReference type="EMBL" id="JAMRXG010000004">
    <property type="protein sequence ID" value="MCM6774009.1"/>
    <property type="molecule type" value="Genomic_DNA"/>
</dbReference>
<sequence>MRLPRRSLLWLALFAAAMSVGAAGLIRLLDRPVPDSTARYSAVFTDISGLYTGDDVRLAGVAVGKVASVELSGGQAVVGFTLRPDVPIRTGTVLAIRFQNLTGERYIAIQHGGETPGAPIPPGSRIDTAHTRPPIDLTAVFNGLAPIFDTISPTDVDRLTRGLAAYLEGDGAGLGPLLADIGSITQAVGSRDQLIGSLVANLQSVGETLQGRSAQVTTLLTRIKVLIDTLQSRLDAINHTLDVSPAAVGRIGALLAHLNDQWDTLAPETLAALVRLVGQGRVDDAESLLKTLPIGIDSVRTLLEQLRRITPTSCDSPDAATLIPQSITVGDRTVQPCR</sequence>
<dbReference type="GO" id="GO:0005576">
    <property type="term" value="C:extracellular region"/>
    <property type="evidence" value="ECO:0007669"/>
    <property type="project" value="TreeGrafter"/>
</dbReference>
<organism evidence="4 5">
    <name type="scientific">Nocardia pulmonis</name>
    <dbReference type="NCBI Taxonomy" id="2951408"/>
    <lineage>
        <taxon>Bacteria</taxon>
        <taxon>Bacillati</taxon>
        <taxon>Actinomycetota</taxon>
        <taxon>Actinomycetes</taxon>
        <taxon>Mycobacteriales</taxon>
        <taxon>Nocardiaceae</taxon>
        <taxon>Nocardia</taxon>
    </lineage>
</organism>
<dbReference type="InterPro" id="IPR003399">
    <property type="entry name" value="Mce/MlaD"/>
</dbReference>
<dbReference type="Proteomes" id="UP001139157">
    <property type="component" value="Unassembled WGS sequence"/>
</dbReference>
<dbReference type="PANTHER" id="PTHR33371">
    <property type="entry name" value="INTERMEMBRANE PHOSPHOLIPID TRANSPORT SYSTEM BINDING PROTEIN MLAD-RELATED"/>
    <property type="match status" value="1"/>
</dbReference>
<dbReference type="InterPro" id="IPR005693">
    <property type="entry name" value="Mce"/>
</dbReference>
<dbReference type="AlphaFoldDB" id="A0A9X2IWW9"/>
<feature type="chain" id="PRO_5040905165" evidence="1">
    <location>
        <begin position="23"/>
        <end position="338"/>
    </location>
</feature>
<dbReference type="Pfam" id="PF02470">
    <property type="entry name" value="MlaD"/>
    <property type="match status" value="1"/>
</dbReference>
<dbReference type="Pfam" id="PF11887">
    <property type="entry name" value="Mce4_CUP1"/>
    <property type="match status" value="1"/>
</dbReference>
<dbReference type="RefSeq" id="WP_251911206.1">
    <property type="nucleotide sequence ID" value="NZ_JAMRXG010000004.1"/>
</dbReference>
<comment type="caution">
    <text evidence="4">The sequence shown here is derived from an EMBL/GenBank/DDBJ whole genome shotgun (WGS) entry which is preliminary data.</text>
</comment>
<evidence type="ECO:0000259" key="3">
    <source>
        <dbReference type="Pfam" id="PF11887"/>
    </source>
</evidence>
<dbReference type="InterPro" id="IPR052336">
    <property type="entry name" value="MlaD_Phospholipid_Transporter"/>
</dbReference>
<keyword evidence="1" id="KW-0732">Signal</keyword>
<evidence type="ECO:0000256" key="1">
    <source>
        <dbReference type="SAM" id="SignalP"/>
    </source>
</evidence>
<dbReference type="GO" id="GO:0051701">
    <property type="term" value="P:biological process involved in interaction with host"/>
    <property type="evidence" value="ECO:0007669"/>
    <property type="project" value="TreeGrafter"/>
</dbReference>